<evidence type="ECO:0000313" key="1">
    <source>
        <dbReference type="EMBL" id="MPM68692.1"/>
    </source>
</evidence>
<name>A0A645BTY3_9ZZZZ</name>
<protein>
    <submittedName>
        <fullName evidence="1">Uncharacterized protein</fullName>
    </submittedName>
</protein>
<dbReference type="AlphaFoldDB" id="A0A645BTY3"/>
<proteinExistence type="predicted"/>
<accession>A0A645BTY3</accession>
<organism evidence="1">
    <name type="scientific">bioreactor metagenome</name>
    <dbReference type="NCBI Taxonomy" id="1076179"/>
    <lineage>
        <taxon>unclassified sequences</taxon>
        <taxon>metagenomes</taxon>
        <taxon>ecological metagenomes</taxon>
    </lineage>
</organism>
<sequence>MGKPFAITEWNYCYPNRYGAEGPFLVGAYSALQNYGALTQFAFAHKTGTMEGKEPLGPFDYANHPVLRLGMRAGAFFFLRGDVSASGIEVPVYQPEEYWTFPGFRQSGVSETLGLVVQTGTAFSMDSSKIQGIVFPDAVPVPKHSRIPIVSGSEQSVMTALAAKHVLPPDRVDWETGRFTSSTGELELNKKQWTFRSITARSESFLLPAGKRGNGKFASIVNRKNQAAFLVASLEEKPLTESRRILILHLTDAKSDGAVFRDPEMAILEHSGSPRLLVLRGEAELTLNSTTAGTLYACDISGRRLFQVPSQTRDSDTLYPLKTDSNQGPVLVYELIREIP</sequence>
<dbReference type="EMBL" id="VSSQ01022404">
    <property type="protein sequence ID" value="MPM68692.1"/>
    <property type="molecule type" value="Genomic_DNA"/>
</dbReference>
<gene>
    <name evidence="1" type="ORF">SDC9_115626</name>
</gene>
<reference evidence="1" key="1">
    <citation type="submission" date="2019-08" db="EMBL/GenBank/DDBJ databases">
        <authorList>
            <person name="Kucharzyk K."/>
            <person name="Murdoch R.W."/>
            <person name="Higgins S."/>
            <person name="Loffler F."/>
        </authorList>
    </citation>
    <scope>NUCLEOTIDE SEQUENCE</scope>
</reference>
<comment type="caution">
    <text evidence="1">The sequence shown here is derived from an EMBL/GenBank/DDBJ whole genome shotgun (WGS) entry which is preliminary data.</text>
</comment>